<proteinExistence type="predicted"/>
<evidence type="ECO:0000313" key="3">
    <source>
        <dbReference type="Proteomes" id="UP000000763"/>
    </source>
</evidence>
<feature type="compositionally biased region" description="Low complexity" evidence="1">
    <location>
        <begin position="33"/>
        <end position="44"/>
    </location>
</feature>
<reference evidence="3" key="2">
    <citation type="journal article" date="2008" name="Nucleic Acids Res.">
        <title>The rice annotation project database (RAP-DB): 2008 update.</title>
        <authorList>
            <consortium name="The rice annotation project (RAP)"/>
        </authorList>
    </citation>
    <scope>GENOME REANNOTATION</scope>
    <source>
        <strain evidence="3">cv. Nipponbare</strain>
    </source>
</reference>
<protein>
    <submittedName>
        <fullName evidence="2">Uncharacterized protein</fullName>
    </submittedName>
</protein>
<evidence type="ECO:0000256" key="1">
    <source>
        <dbReference type="SAM" id="MobiDB-lite"/>
    </source>
</evidence>
<dbReference type="AlphaFoldDB" id="Q7Y1I2"/>
<name>Q7Y1I2_ORYSJ</name>
<feature type="region of interest" description="Disordered" evidence="1">
    <location>
        <begin position="14"/>
        <end position="47"/>
    </location>
</feature>
<dbReference type="Proteomes" id="UP000000763">
    <property type="component" value="Chromosome 3"/>
</dbReference>
<reference evidence="3" key="1">
    <citation type="journal article" date="2005" name="Nature">
        <title>The map-based sequence of the rice genome.</title>
        <authorList>
            <consortium name="International rice genome sequencing project (IRGSP)"/>
            <person name="Matsumoto T."/>
            <person name="Wu J."/>
            <person name="Kanamori H."/>
            <person name="Katayose Y."/>
            <person name="Fujisawa M."/>
            <person name="Namiki N."/>
            <person name="Mizuno H."/>
            <person name="Yamamoto K."/>
            <person name="Antonio B.A."/>
            <person name="Baba T."/>
            <person name="Sakata K."/>
            <person name="Nagamura Y."/>
            <person name="Aoki H."/>
            <person name="Arikawa K."/>
            <person name="Arita K."/>
            <person name="Bito T."/>
            <person name="Chiden Y."/>
            <person name="Fujitsuka N."/>
            <person name="Fukunaka R."/>
            <person name="Hamada M."/>
            <person name="Harada C."/>
            <person name="Hayashi A."/>
            <person name="Hijishita S."/>
            <person name="Honda M."/>
            <person name="Hosokawa S."/>
            <person name="Ichikawa Y."/>
            <person name="Idonuma A."/>
            <person name="Iijima M."/>
            <person name="Ikeda M."/>
            <person name="Ikeno M."/>
            <person name="Ito K."/>
            <person name="Ito S."/>
            <person name="Ito T."/>
            <person name="Ito Y."/>
            <person name="Ito Y."/>
            <person name="Iwabuchi A."/>
            <person name="Kamiya K."/>
            <person name="Karasawa W."/>
            <person name="Kurita K."/>
            <person name="Katagiri S."/>
            <person name="Kikuta A."/>
            <person name="Kobayashi H."/>
            <person name="Kobayashi N."/>
            <person name="Machita K."/>
            <person name="Maehara T."/>
            <person name="Masukawa M."/>
            <person name="Mizubayashi T."/>
            <person name="Mukai Y."/>
            <person name="Nagasaki H."/>
            <person name="Nagata Y."/>
            <person name="Naito S."/>
            <person name="Nakashima M."/>
            <person name="Nakama Y."/>
            <person name="Nakamichi Y."/>
            <person name="Nakamura M."/>
            <person name="Meguro A."/>
            <person name="Negishi M."/>
            <person name="Ohta I."/>
            <person name="Ohta T."/>
            <person name="Okamoto M."/>
            <person name="Ono N."/>
            <person name="Saji S."/>
            <person name="Sakaguchi M."/>
            <person name="Sakai K."/>
            <person name="Shibata M."/>
            <person name="Shimokawa T."/>
            <person name="Song J."/>
            <person name="Takazaki Y."/>
            <person name="Terasawa K."/>
            <person name="Tsugane M."/>
            <person name="Tsuji K."/>
            <person name="Ueda S."/>
            <person name="Waki K."/>
            <person name="Yamagata H."/>
            <person name="Yamamoto M."/>
            <person name="Yamamoto S."/>
            <person name="Yamane H."/>
            <person name="Yoshiki S."/>
            <person name="Yoshihara R."/>
            <person name="Yukawa K."/>
            <person name="Zhong H."/>
            <person name="Yano M."/>
            <person name="Yuan Q."/>
            <person name="Ouyang S."/>
            <person name="Liu J."/>
            <person name="Jones K.M."/>
            <person name="Gansberger K."/>
            <person name="Moffat K."/>
            <person name="Hill J."/>
            <person name="Bera J."/>
            <person name="Fadrosh D."/>
            <person name="Jin S."/>
            <person name="Johri S."/>
            <person name="Kim M."/>
            <person name="Overton L."/>
            <person name="Reardon M."/>
            <person name="Tsitrin T."/>
            <person name="Vuong H."/>
            <person name="Weaver B."/>
            <person name="Ciecko A."/>
            <person name="Tallon L."/>
            <person name="Jackson J."/>
            <person name="Pai G."/>
            <person name="Aken S.V."/>
            <person name="Utterback T."/>
            <person name="Reidmuller S."/>
            <person name="Feldblyum T."/>
            <person name="Hsiao J."/>
            <person name="Zismann V."/>
            <person name="Iobst S."/>
            <person name="de Vazeille A.R."/>
            <person name="Buell C.R."/>
            <person name="Ying K."/>
            <person name="Li Y."/>
            <person name="Lu T."/>
            <person name="Huang Y."/>
            <person name="Zhao Q."/>
            <person name="Feng Q."/>
            <person name="Zhang L."/>
            <person name="Zhu J."/>
            <person name="Weng Q."/>
            <person name="Mu J."/>
            <person name="Lu Y."/>
            <person name="Fan D."/>
            <person name="Liu Y."/>
            <person name="Guan J."/>
            <person name="Zhang Y."/>
            <person name="Yu S."/>
            <person name="Liu X."/>
            <person name="Zhang Y."/>
            <person name="Hong G."/>
            <person name="Han B."/>
            <person name="Choisne N."/>
            <person name="Demange N."/>
            <person name="Orjeda G."/>
            <person name="Samain S."/>
            <person name="Cattolico L."/>
            <person name="Pelletier E."/>
            <person name="Couloux A."/>
            <person name="Segurens B."/>
            <person name="Wincker P."/>
            <person name="D'Hont A."/>
            <person name="Scarpelli C."/>
            <person name="Weissenbach J."/>
            <person name="Salanoubat M."/>
            <person name="Quetier F."/>
            <person name="Yu Y."/>
            <person name="Kim H.R."/>
            <person name="Rambo T."/>
            <person name="Currie J."/>
            <person name="Collura K."/>
            <person name="Luo M."/>
            <person name="Yang T."/>
            <person name="Ammiraju J.S.S."/>
            <person name="Engler F."/>
            <person name="Soderlund C."/>
            <person name="Wing R.A."/>
            <person name="Palmer L.E."/>
            <person name="de la Bastide M."/>
            <person name="Spiegel L."/>
            <person name="Nascimento L."/>
            <person name="Zutavern T."/>
            <person name="O'Shaughnessy A."/>
            <person name="Dike S."/>
            <person name="Dedhia N."/>
            <person name="Preston R."/>
            <person name="Balija V."/>
            <person name="McCombie W.R."/>
            <person name="Chow T."/>
            <person name="Chen H."/>
            <person name="Chung M."/>
            <person name="Chen C."/>
            <person name="Shaw J."/>
            <person name="Wu H."/>
            <person name="Hsiao K."/>
            <person name="Chao Y."/>
            <person name="Chu M."/>
            <person name="Cheng C."/>
            <person name="Hour A."/>
            <person name="Lee P."/>
            <person name="Lin S."/>
            <person name="Lin Y."/>
            <person name="Liou J."/>
            <person name="Liu S."/>
            <person name="Hsing Y."/>
            <person name="Raghuvanshi S."/>
            <person name="Mohanty A."/>
            <person name="Bharti A.K."/>
            <person name="Gaur A."/>
            <person name="Gupta V."/>
            <person name="Kumar D."/>
            <person name="Ravi V."/>
            <person name="Vij S."/>
            <person name="Kapur A."/>
            <person name="Khurana P."/>
            <person name="Khurana P."/>
            <person name="Khurana J.P."/>
            <person name="Tyagi A.K."/>
            <person name="Gaikwad K."/>
            <person name="Singh A."/>
            <person name="Dalal V."/>
            <person name="Srivastava S."/>
            <person name="Dixit A."/>
            <person name="Pal A.K."/>
            <person name="Ghazi I.A."/>
            <person name="Yadav M."/>
            <person name="Pandit A."/>
            <person name="Bhargava A."/>
            <person name="Sureshbabu K."/>
            <person name="Batra K."/>
            <person name="Sharma T.R."/>
            <person name="Mohapatra T."/>
            <person name="Singh N.K."/>
            <person name="Messing J."/>
            <person name="Nelson A.B."/>
            <person name="Fuks G."/>
            <person name="Kavchok S."/>
            <person name="Keizer G."/>
            <person name="Linton E."/>
            <person name="Llaca V."/>
            <person name="Song R."/>
            <person name="Tanyolac B."/>
            <person name="Young S."/>
            <person name="Ho-Il K."/>
            <person name="Hahn J.H."/>
            <person name="Sangsakoo G."/>
            <person name="Vanavichit A."/>
            <person name="de Mattos Luiz.A.T."/>
            <person name="Zimmer P.D."/>
            <person name="Malone G."/>
            <person name="Dellagostin O."/>
            <person name="de Oliveira A.C."/>
            <person name="Bevan M."/>
            <person name="Bancroft I."/>
            <person name="Minx P."/>
            <person name="Cordum H."/>
            <person name="Wilson R."/>
            <person name="Cheng Z."/>
            <person name="Jin W."/>
            <person name="Jiang J."/>
            <person name="Leong S.A."/>
            <person name="Iwama H."/>
            <person name="Gojobori T."/>
            <person name="Itoh T."/>
            <person name="Niimura Y."/>
            <person name="Fujii Y."/>
            <person name="Habara T."/>
            <person name="Sakai H."/>
            <person name="Sato Y."/>
            <person name="Wilson G."/>
            <person name="Kumar K."/>
            <person name="McCouch S."/>
            <person name="Juretic N."/>
            <person name="Hoen D."/>
            <person name="Wright S."/>
            <person name="Bruskiewich R."/>
            <person name="Bureau T."/>
            <person name="Miyao A."/>
            <person name="Hirochika H."/>
            <person name="Nishikawa T."/>
            <person name="Kadowaki K."/>
            <person name="Sugiura M."/>
            <person name="Burr B."/>
            <person name="Sasaki T."/>
        </authorList>
    </citation>
    <scope>NUCLEOTIDE SEQUENCE [LARGE SCALE GENOMIC DNA]</scope>
    <source>
        <strain evidence="3">cv. Nipponbare</strain>
    </source>
</reference>
<organism evidence="2 3">
    <name type="scientific">Oryza sativa subsp. japonica</name>
    <name type="common">Rice</name>
    <dbReference type="NCBI Taxonomy" id="39947"/>
    <lineage>
        <taxon>Eukaryota</taxon>
        <taxon>Viridiplantae</taxon>
        <taxon>Streptophyta</taxon>
        <taxon>Embryophyta</taxon>
        <taxon>Tracheophyta</taxon>
        <taxon>Spermatophyta</taxon>
        <taxon>Magnoliopsida</taxon>
        <taxon>Liliopsida</taxon>
        <taxon>Poales</taxon>
        <taxon>Poaceae</taxon>
        <taxon>BOP clade</taxon>
        <taxon>Oryzoideae</taxon>
        <taxon>Oryzeae</taxon>
        <taxon>Oryzinae</taxon>
        <taxon>Oryza</taxon>
        <taxon>Oryza sativa</taxon>
    </lineage>
</organism>
<gene>
    <name evidence="2" type="primary">OSJNBa0094F01.13</name>
</gene>
<evidence type="ECO:0000313" key="2">
    <source>
        <dbReference type="EMBL" id="AAP44676.1"/>
    </source>
</evidence>
<sequence>MVILTVGLIEKHGHSHAAVTEGGNKTDQEEEAAQPAAAADDAVQSRFPPSSARSLPFVDVTHEAAFFVRFGVDV</sequence>
<dbReference type="EMBL" id="AC093713">
    <property type="protein sequence ID" value="AAP44676.1"/>
    <property type="molecule type" value="Genomic_DNA"/>
</dbReference>
<accession>Q7Y1I2</accession>